<dbReference type="RefSeq" id="WP_067169160.1">
    <property type="nucleotide sequence ID" value="NZ_LFZK01000001.1"/>
</dbReference>
<dbReference type="InterPro" id="IPR013766">
    <property type="entry name" value="Thioredoxin_domain"/>
</dbReference>
<organism evidence="6 7">
    <name type="scientific">Sterolibacterium denitrificans</name>
    <dbReference type="NCBI Taxonomy" id="157592"/>
    <lineage>
        <taxon>Bacteria</taxon>
        <taxon>Pseudomonadati</taxon>
        <taxon>Pseudomonadota</taxon>
        <taxon>Betaproteobacteria</taxon>
        <taxon>Nitrosomonadales</taxon>
        <taxon>Sterolibacteriaceae</taxon>
        <taxon>Sterolibacterium</taxon>
    </lineage>
</organism>
<dbReference type="PANTHER" id="PTHR12151:SF25">
    <property type="entry name" value="LINALOOL DEHYDRATASE_ISOMERASE DOMAIN-CONTAINING PROTEIN"/>
    <property type="match status" value="1"/>
</dbReference>
<dbReference type="EMBL" id="LFZK01000001">
    <property type="protein sequence ID" value="KYC29052.1"/>
    <property type="molecule type" value="Genomic_DNA"/>
</dbReference>
<dbReference type="Proteomes" id="UP000243416">
    <property type="component" value="Unassembled WGS sequence"/>
</dbReference>
<evidence type="ECO:0000313" key="6">
    <source>
        <dbReference type="EMBL" id="KYC29052.1"/>
    </source>
</evidence>
<evidence type="ECO:0000313" key="7">
    <source>
        <dbReference type="Proteomes" id="UP000243416"/>
    </source>
</evidence>
<reference evidence="6 7" key="1">
    <citation type="journal article" date="2016" name="ISME J.">
        <title>Integrated multi-omics analyses reveal the biochemical mechanisms and phylogenetic relevance of anaerobic androgen biodegradation in the environment.</title>
        <authorList>
            <person name="Yang F.C."/>
            <person name="Chen Y.L."/>
            <person name="Tang S.L."/>
            <person name="Yu C.P."/>
            <person name="Wang P.H."/>
            <person name="Ismail W."/>
            <person name="Wang C.H."/>
            <person name="Ding J.Y."/>
            <person name="Yang C.Y."/>
            <person name="Yang C.Y."/>
            <person name="Chiang Y.R."/>
        </authorList>
    </citation>
    <scope>NUCLEOTIDE SEQUENCE [LARGE SCALE GENOMIC DNA]</scope>
    <source>
        <strain evidence="6 7">DSM 13999</strain>
    </source>
</reference>
<gene>
    <name evidence="6" type="ORF">ACY05_00190</name>
</gene>
<dbReference type="OrthoDB" id="9790194at2"/>
<name>A0A656Z7U3_9PROT</name>
<evidence type="ECO:0000256" key="2">
    <source>
        <dbReference type="ARBA" id="ARBA00023008"/>
    </source>
</evidence>
<feature type="binding site" evidence="3">
    <location>
        <position position="75"/>
    </location>
    <ligand>
        <name>Cu cation</name>
        <dbReference type="ChEBI" id="CHEBI:23378"/>
    </ligand>
</feature>
<dbReference type="Gene3D" id="3.40.30.10">
    <property type="entry name" value="Glutaredoxin"/>
    <property type="match status" value="1"/>
</dbReference>
<dbReference type="PROSITE" id="PS51352">
    <property type="entry name" value="THIOREDOXIN_2"/>
    <property type="match status" value="1"/>
</dbReference>
<keyword evidence="2 3" id="KW-0186">Copper</keyword>
<dbReference type="AlphaFoldDB" id="A0A656Z7U3"/>
<feature type="binding site" evidence="3">
    <location>
        <position position="162"/>
    </location>
    <ligand>
        <name>Cu cation</name>
        <dbReference type="ChEBI" id="CHEBI:23378"/>
    </ligand>
</feature>
<keyword evidence="4" id="KW-1015">Disulfide bond</keyword>
<evidence type="ECO:0000256" key="4">
    <source>
        <dbReference type="PIRSR" id="PIRSR603782-2"/>
    </source>
</evidence>
<evidence type="ECO:0000256" key="1">
    <source>
        <dbReference type="ARBA" id="ARBA00010996"/>
    </source>
</evidence>
<dbReference type="Pfam" id="PF02630">
    <property type="entry name" value="SCO1-SenC"/>
    <property type="match status" value="1"/>
</dbReference>
<dbReference type="CDD" id="cd02968">
    <property type="entry name" value="SCO"/>
    <property type="match status" value="1"/>
</dbReference>
<feature type="binding site" evidence="3">
    <location>
        <position position="71"/>
    </location>
    <ligand>
        <name>Cu cation</name>
        <dbReference type="ChEBI" id="CHEBI:23378"/>
    </ligand>
</feature>
<dbReference type="InterPro" id="IPR036249">
    <property type="entry name" value="Thioredoxin-like_sf"/>
</dbReference>
<keyword evidence="7" id="KW-1185">Reference proteome</keyword>
<keyword evidence="3" id="KW-0479">Metal-binding</keyword>
<evidence type="ECO:0000259" key="5">
    <source>
        <dbReference type="PROSITE" id="PS51352"/>
    </source>
</evidence>
<dbReference type="InterPro" id="IPR003782">
    <property type="entry name" value="SCO1/SenC"/>
</dbReference>
<dbReference type="SUPFAM" id="SSF52833">
    <property type="entry name" value="Thioredoxin-like"/>
    <property type="match status" value="1"/>
</dbReference>
<comment type="similarity">
    <text evidence="1">Belongs to the SCO1/2 family.</text>
</comment>
<dbReference type="FunFam" id="3.40.30.10:FF:000013">
    <property type="entry name" value="Blast:Protein SCO1 homolog, mitochondrial"/>
    <property type="match status" value="1"/>
</dbReference>
<dbReference type="GO" id="GO:0046872">
    <property type="term" value="F:metal ion binding"/>
    <property type="evidence" value="ECO:0007669"/>
    <property type="project" value="UniProtKB-KW"/>
</dbReference>
<feature type="disulfide bond" description="Redox-active" evidence="4">
    <location>
        <begin position="71"/>
        <end position="75"/>
    </location>
</feature>
<proteinExistence type="inferred from homology"/>
<feature type="domain" description="Thioredoxin" evidence="5">
    <location>
        <begin position="33"/>
        <end position="197"/>
    </location>
</feature>
<sequence>MRQLTVVPLVLSCLLLYGCDIPPASSGFHARPIDTDNIGRDFSLVDHHGQPRRLADYRGKIVVLFFGYTQCPDVCPTTLATMAEVMQQLGADAGKVQVLFITLDPARDTRELLAVYVPQFHPDFVGLSGDTATTAATAREFHVYYRQRPGSGDSPNHYSIDHTANSYVYDPQGRLRLLVKYGETAEHIAADIRLLLAGK</sequence>
<dbReference type="PROSITE" id="PS51257">
    <property type="entry name" value="PROKAR_LIPOPROTEIN"/>
    <property type="match status" value="1"/>
</dbReference>
<protein>
    <submittedName>
        <fullName evidence="6">Photosynthetic protein synthase I</fullName>
    </submittedName>
</protein>
<evidence type="ECO:0000256" key="3">
    <source>
        <dbReference type="PIRSR" id="PIRSR603782-1"/>
    </source>
</evidence>
<dbReference type="PANTHER" id="PTHR12151">
    <property type="entry name" value="ELECTRON TRANSPORT PROTIN SCO1/SENC FAMILY MEMBER"/>
    <property type="match status" value="1"/>
</dbReference>
<comment type="caution">
    <text evidence="6">The sequence shown here is derived from an EMBL/GenBank/DDBJ whole genome shotgun (WGS) entry which is preliminary data.</text>
</comment>
<accession>A0A656Z7U3</accession>